<accession>A0A2N3KS36</accession>
<reference evidence="6 7" key="1">
    <citation type="submission" date="2017-09" db="EMBL/GenBank/DDBJ databases">
        <title>Biodiversity and function of Thalassospira species in the particle-attached aromatic-hydrocarbon-degrading consortia from the surface seawater of the South China Sea.</title>
        <authorList>
            <person name="Dong C."/>
            <person name="Liu R."/>
            <person name="Shao Z."/>
        </authorList>
    </citation>
    <scope>NUCLEOTIDE SEQUENCE [LARGE SCALE GENOMIC DNA]</scope>
    <source>
        <strain evidence="6 7">CSC1P2</strain>
    </source>
</reference>
<dbReference type="Gene3D" id="3.30.750.180">
    <property type="entry name" value="GpdQ, beta-strand dimerisation domain"/>
    <property type="match status" value="1"/>
</dbReference>
<dbReference type="InterPro" id="IPR004843">
    <property type="entry name" value="Calcineurin-like_PHP"/>
</dbReference>
<organism evidence="6 7">
    <name type="scientific">Thalassospira marina</name>
    <dbReference type="NCBI Taxonomy" id="2048283"/>
    <lineage>
        <taxon>Bacteria</taxon>
        <taxon>Pseudomonadati</taxon>
        <taxon>Pseudomonadota</taxon>
        <taxon>Alphaproteobacteria</taxon>
        <taxon>Rhodospirillales</taxon>
        <taxon>Thalassospiraceae</taxon>
        <taxon>Thalassospira</taxon>
    </lineage>
</organism>
<evidence type="ECO:0000313" key="7">
    <source>
        <dbReference type="Proteomes" id="UP000233597"/>
    </source>
</evidence>
<gene>
    <name evidence="6" type="ORF">COO20_14805</name>
</gene>
<dbReference type="GO" id="GO:0004112">
    <property type="term" value="F:cyclic-nucleotide phosphodiesterase activity"/>
    <property type="evidence" value="ECO:0007669"/>
    <property type="project" value="InterPro"/>
</dbReference>
<keyword evidence="1" id="KW-0479">Metal-binding</keyword>
<name>A0A2N3KS36_9PROT</name>
<dbReference type="InterPro" id="IPR026575">
    <property type="entry name" value="GpdQ/CpdA-like"/>
</dbReference>
<keyword evidence="2" id="KW-0378">Hydrolase</keyword>
<dbReference type="InterPro" id="IPR050884">
    <property type="entry name" value="CNP_phosphodiesterase-III"/>
</dbReference>
<sequence length="288" mass="31131">MIIAQITDLHVRAERKLAYGQVDTATALENAVTHVLSLDPAPDLILFSGDIGDEGLAEEYALVAEILAPIKIPYFMIPGNHDRRENLRAAFPLAVPVKAGAFSQYVIEDYPLRIIALDTLDEGYGHGRLCAARLAWLDQQLAAKPATPTLIVMHHPPIITGIAHMDALRLLPGNGDDTSAPGLDGAQGLAAVLAAHRQISGVTCGHLHRPIHCLWHGVPVNIAPSVAHQVVADFRADGPAAFNMEPPAIQLHFWSEDRPEQGLLTHTSYIGQFAGPYPFFDAQGRLIT</sequence>
<dbReference type="InterPro" id="IPR042281">
    <property type="entry name" value="GpdQ_beta-strand"/>
</dbReference>
<proteinExistence type="inferred from homology"/>
<dbReference type="GO" id="GO:0046872">
    <property type="term" value="F:metal ion binding"/>
    <property type="evidence" value="ECO:0007669"/>
    <property type="project" value="UniProtKB-KW"/>
</dbReference>
<evidence type="ECO:0000256" key="3">
    <source>
        <dbReference type="ARBA" id="ARBA00023004"/>
    </source>
</evidence>
<dbReference type="CDD" id="cd07402">
    <property type="entry name" value="MPP_GpdQ"/>
    <property type="match status" value="1"/>
</dbReference>
<dbReference type="InterPro" id="IPR042283">
    <property type="entry name" value="GpdQ_catalytic"/>
</dbReference>
<dbReference type="Pfam" id="PF00149">
    <property type="entry name" value="Metallophos"/>
    <property type="match status" value="1"/>
</dbReference>
<dbReference type="EMBL" id="NWTK01000009">
    <property type="protein sequence ID" value="PKR53362.1"/>
    <property type="molecule type" value="Genomic_DNA"/>
</dbReference>
<keyword evidence="3" id="KW-0408">Iron</keyword>
<dbReference type="Proteomes" id="UP000233597">
    <property type="component" value="Unassembled WGS sequence"/>
</dbReference>
<dbReference type="InterPro" id="IPR029052">
    <property type="entry name" value="Metallo-depent_PP-like"/>
</dbReference>
<dbReference type="PANTHER" id="PTHR42988:SF2">
    <property type="entry name" value="CYCLIC NUCLEOTIDE PHOSPHODIESTERASE CBUA0032-RELATED"/>
    <property type="match status" value="1"/>
</dbReference>
<evidence type="ECO:0000256" key="4">
    <source>
        <dbReference type="ARBA" id="ARBA00025742"/>
    </source>
</evidence>
<dbReference type="SUPFAM" id="SSF56300">
    <property type="entry name" value="Metallo-dependent phosphatases"/>
    <property type="match status" value="1"/>
</dbReference>
<evidence type="ECO:0000313" key="6">
    <source>
        <dbReference type="EMBL" id="PKR53362.1"/>
    </source>
</evidence>
<dbReference type="OrthoDB" id="651281at2"/>
<comment type="similarity">
    <text evidence="4">Belongs to the cyclic nucleotide phosphodiesterase class-III family.</text>
</comment>
<protein>
    <submittedName>
        <fullName evidence="6">Phosphodiesterase</fullName>
    </submittedName>
</protein>
<evidence type="ECO:0000256" key="1">
    <source>
        <dbReference type="ARBA" id="ARBA00022723"/>
    </source>
</evidence>
<comment type="caution">
    <text evidence="6">The sequence shown here is derived from an EMBL/GenBank/DDBJ whole genome shotgun (WGS) entry which is preliminary data.</text>
</comment>
<dbReference type="PANTHER" id="PTHR42988">
    <property type="entry name" value="PHOSPHOHYDROLASE"/>
    <property type="match status" value="1"/>
</dbReference>
<dbReference type="Gene3D" id="3.60.21.40">
    <property type="entry name" value="GpdQ, catalytic alpha/beta sandwich domain"/>
    <property type="match status" value="1"/>
</dbReference>
<evidence type="ECO:0000259" key="5">
    <source>
        <dbReference type="Pfam" id="PF00149"/>
    </source>
</evidence>
<evidence type="ECO:0000256" key="2">
    <source>
        <dbReference type="ARBA" id="ARBA00022801"/>
    </source>
</evidence>
<dbReference type="RefSeq" id="WP_101267892.1">
    <property type="nucleotide sequence ID" value="NZ_NWTK01000009.1"/>
</dbReference>
<dbReference type="AlphaFoldDB" id="A0A2N3KS36"/>
<feature type="domain" description="Calcineurin-like phosphoesterase" evidence="5">
    <location>
        <begin position="2"/>
        <end position="210"/>
    </location>
</feature>